<dbReference type="PANTHER" id="PTHR22916:SF51">
    <property type="entry name" value="GLYCOSYLTRANSFERASE EPSH-RELATED"/>
    <property type="match status" value="1"/>
</dbReference>
<dbReference type="EMBL" id="CZBV01000004">
    <property type="protein sequence ID" value="CUQ85567.1"/>
    <property type="molecule type" value="Genomic_DNA"/>
</dbReference>
<keyword evidence="1" id="KW-0328">Glycosyltransferase</keyword>
<reference evidence="4 5" key="1">
    <citation type="submission" date="2015-09" db="EMBL/GenBank/DDBJ databases">
        <authorList>
            <consortium name="Pathogen Informatics"/>
        </authorList>
    </citation>
    <scope>NUCLEOTIDE SEQUENCE [LARGE SCALE GENOMIC DNA]</scope>
    <source>
        <strain evidence="4 5">2789STDY5834878</strain>
    </source>
</reference>
<evidence type="ECO:0000313" key="4">
    <source>
        <dbReference type="EMBL" id="CUQ85567.1"/>
    </source>
</evidence>
<dbReference type="CDD" id="cd00761">
    <property type="entry name" value="Glyco_tranf_GTA_type"/>
    <property type="match status" value="1"/>
</dbReference>
<dbReference type="GO" id="GO:0016757">
    <property type="term" value="F:glycosyltransferase activity"/>
    <property type="evidence" value="ECO:0007669"/>
    <property type="project" value="UniProtKB-KW"/>
</dbReference>
<dbReference type="Proteomes" id="UP000095780">
    <property type="component" value="Unassembled WGS sequence"/>
</dbReference>
<dbReference type="AlphaFoldDB" id="A0A174ZI86"/>
<feature type="domain" description="Glycosyltransferase 2-like" evidence="3">
    <location>
        <begin position="8"/>
        <end position="135"/>
    </location>
</feature>
<dbReference type="SUPFAM" id="SSF53448">
    <property type="entry name" value="Nucleotide-diphospho-sugar transferases"/>
    <property type="match status" value="1"/>
</dbReference>
<sequence>MNKNELVSIIIPVYNAEKYIFNCLESVLNQTYNNIEVIIIDDQSMDKSLEICKELQKKDSRIKIYMQSHSGVVAARKKGIINSSGEYICFVDADDFVKNRLIENLINEMGKCDIVCAGVLKEDKYGNTIPKTNAILKGVYNDEKQLKYIVDNMIYVDNVEKDGVLPYMVAKMYKSDIAKNVVNILPEDIYRYEDHLFNWIYLLNSKEGVCIIEDKQYIYKYNKKSVMNTSDDYYMMNLNKVYIAARNYFEMKNASKLVITKLQKFISNRLYIAPKYMEFSWQNSIIQFYVPFQINKNEEIILYGAGAVGVDYYRQLCAEIGEKHIKWTDKKWYEINNRIEEVISVDIAFESNYDKVLIAVKEETIVKQIKQELIEFGVEENKILWKTPIILKNL</sequence>
<dbReference type="Gene3D" id="3.90.550.10">
    <property type="entry name" value="Spore Coat Polysaccharide Biosynthesis Protein SpsA, Chain A"/>
    <property type="match status" value="1"/>
</dbReference>
<dbReference type="Pfam" id="PF00535">
    <property type="entry name" value="Glycos_transf_2"/>
    <property type="match status" value="1"/>
</dbReference>
<dbReference type="Gene3D" id="3.40.50.720">
    <property type="entry name" value="NAD(P)-binding Rossmann-like Domain"/>
    <property type="match status" value="1"/>
</dbReference>
<evidence type="ECO:0000313" key="5">
    <source>
        <dbReference type="Proteomes" id="UP000095780"/>
    </source>
</evidence>
<protein>
    <submittedName>
        <fullName evidence="4">Chondroitin polymerase</fullName>
    </submittedName>
</protein>
<dbReference type="PANTHER" id="PTHR22916">
    <property type="entry name" value="GLYCOSYLTRANSFERASE"/>
    <property type="match status" value="1"/>
</dbReference>
<gene>
    <name evidence="4" type="primary">kfoC_3</name>
    <name evidence="4" type="ORF">ERS852492_01645</name>
</gene>
<dbReference type="InterPro" id="IPR029044">
    <property type="entry name" value="Nucleotide-diphossugar_trans"/>
</dbReference>
<evidence type="ECO:0000259" key="3">
    <source>
        <dbReference type="Pfam" id="PF00535"/>
    </source>
</evidence>
<dbReference type="InterPro" id="IPR001173">
    <property type="entry name" value="Glyco_trans_2-like"/>
</dbReference>
<evidence type="ECO:0000256" key="1">
    <source>
        <dbReference type="ARBA" id="ARBA00022676"/>
    </source>
</evidence>
<accession>A0A174ZI86</accession>
<dbReference type="RefSeq" id="WP_055287122.1">
    <property type="nucleotide sequence ID" value="NZ_CABIXW010000004.1"/>
</dbReference>
<evidence type="ECO:0000256" key="2">
    <source>
        <dbReference type="ARBA" id="ARBA00022679"/>
    </source>
</evidence>
<keyword evidence="2" id="KW-0808">Transferase</keyword>
<proteinExistence type="predicted"/>
<organism evidence="4 5">
    <name type="scientific">Lachnospira eligens</name>
    <dbReference type="NCBI Taxonomy" id="39485"/>
    <lineage>
        <taxon>Bacteria</taxon>
        <taxon>Bacillati</taxon>
        <taxon>Bacillota</taxon>
        <taxon>Clostridia</taxon>
        <taxon>Lachnospirales</taxon>
        <taxon>Lachnospiraceae</taxon>
        <taxon>Lachnospira</taxon>
    </lineage>
</organism>
<name>A0A174ZI86_9FIRM</name>